<accession>A0A9N9C9H6</accession>
<comment type="subcellular location">
    <subcellularLocation>
        <location evidence="1">Mitochondrion inner membrane</location>
    </subcellularLocation>
</comment>
<evidence type="ECO:0000313" key="7">
    <source>
        <dbReference type="Proteomes" id="UP000789572"/>
    </source>
</evidence>
<comment type="caution">
    <text evidence="6">The sequence shown here is derived from an EMBL/GenBank/DDBJ whole genome shotgun (WGS) entry which is preliminary data.</text>
</comment>
<keyword evidence="4 5" id="KW-0472">Membrane</keyword>
<dbReference type="OrthoDB" id="5511599at2759"/>
<gene>
    <name evidence="6" type="ORF">POCULU_LOCUS7075</name>
</gene>
<keyword evidence="5" id="KW-1133">Transmembrane helix</keyword>
<dbReference type="EMBL" id="CAJVPJ010001485">
    <property type="protein sequence ID" value="CAG8593091.1"/>
    <property type="molecule type" value="Genomic_DNA"/>
</dbReference>
<keyword evidence="7" id="KW-1185">Reference proteome</keyword>
<reference evidence="6" key="1">
    <citation type="submission" date="2021-06" db="EMBL/GenBank/DDBJ databases">
        <authorList>
            <person name="Kallberg Y."/>
            <person name="Tangrot J."/>
            <person name="Rosling A."/>
        </authorList>
    </citation>
    <scope>NUCLEOTIDE SEQUENCE</scope>
    <source>
        <strain evidence="6">IA702</strain>
    </source>
</reference>
<evidence type="ECO:0000256" key="5">
    <source>
        <dbReference type="SAM" id="Phobius"/>
    </source>
</evidence>
<proteinExistence type="predicted"/>
<keyword evidence="2" id="KW-0999">Mitochondrion inner membrane</keyword>
<evidence type="ECO:0000256" key="4">
    <source>
        <dbReference type="ARBA" id="ARBA00023136"/>
    </source>
</evidence>
<evidence type="ECO:0000256" key="3">
    <source>
        <dbReference type="ARBA" id="ARBA00023128"/>
    </source>
</evidence>
<evidence type="ECO:0000256" key="1">
    <source>
        <dbReference type="ARBA" id="ARBA00004273"/>
    </source>
</evidence>
<organism evidence="6 7">
    <name type="scientific">Paraglomus occultum</name>
    <dbReference type="NCBI Taxonomy" id="144539"/>
    <lineage>
        <taxon>Eukaryota</taxon>
        <taxon>Fungi</taxon>
        <taxon>Fungi incertae sedis</taxon>
        <taxon>Mucoromycota</taxon>
        <taxon>Glomeromycotina</taxon>
        <taxon>Glomeromycetes</taxon>
        <taxon>Paraglomerales</taxon>
        <taxon>Paraglomeraceae</taxon>
        <taxon>Paraglomus</taxon>
    </lineage>
</organism>
<keyword evidence="5" id="KW-0812">Transmembrane</keyword>
<dbReference type="Proteomes" id="UP000789572">
    <property type="component" value="Unassembled WGS sequence"/>
</dbReference>
<name>A0A9N9C9H6_9GLOM</name>
<dbReference type="Pfam" id="PF02238">
    <property type="entry name" value="COX7a"/>
    <property type="match status" value="1"/>
</dbReference>
<feature type="transmembrane region" description="Helical" evidence="5">
    <location>
        <begin position="31"/>
        <end position="52"/>
    </location>
</feature>
<dbReference type="AlphaFoldDB" id="A0A9N9C9H6"/>
<evidence type="ECO:0000256" key="2">
    <source>
        <dbReference type="ARBA" id="ARBA00022792"/>
    </source>
</evidence>
<keyword evidence="3" id="KW-0496">Mitochondrion</keyword>
<sequence length="60" mass="6614">MPGPSRIIEAQKYFQSQRGPLFLQGSPTSRGYVYLHFGIICVGLIGALHGSYKMAKGEKK</sequence>
<dbReference type="GO" id="GO:0005743">
    <property type="term" value="C:mitochondrial inner membrane"/>
    <property type="evidence" value="ECO:0007669"/>
    <property type="project" value="UniProtKB-SubCell"/>
</dbReference>
<protein>
    <submittedName>
        <fullName evidence="6">9787_t:CDS:1</fullName>
    </submittedName>
</protein>
<evidence type="ECO:0000313" key="6">
    <source>
        <dbReference type="EMBL" id="CAG8593091.1"/>
    </source>
</evidence>
<dbReference type="InterPro" id="IPR039297">
    <property type="entry name" value="COX7a"/>
</dbReference>